<dbReference type="InterPro" id="IPR011082">
    <property type="entry name" value="Exosome-assoc_fac/DNA_repair"/>
</dbReference>
<organism evidence="2 3">
    <name type="scientific">Theileria orientalis</name>
    <dbReference type="NCBI Taxonomy" id="68886"/>
    <lineage>
        <taxon>Eukaryota</taxon>
        <taxon>Sar</taxon>
        <taxon>Alveolata</taxon>
        <taxon>Apicomplexa</taxon>
        <taxon>Aconoidasida</taxon>
        <taxon>Piroplasmida</taxon>
        <taxon>Theileriidae</taxon>
        <taxon>Theileria</taxon>
    </lineage>
</organism>
<evidence type="ECO:0000313" key="3">
    <source>
        <dbReference type="Proteomes" id="UP000244811"/>
    </source>
</evidence>
<evidence type="ECO:0000313" key="2">
    <source>
        <dbReference type="EMBL" id="UVC49364.1"/>
    </source>
</evidence>
<accession>A0A976XI88</accession>
<sequence length="133" mass="15244">MDENKDVSSIDDKVLIIDEKLSHVLEHLNKMSKSVDFTNFRDKTTGIEYSKFCSTLAFVLCSLHHGIFINNNDNTVQLKLKGTNMSPQQVSTYLNKIKSYMKQIIEIQSIDSETRARVDKEAAERIIKMSTKN</sequence>
<gene>
    <name evidence="2" type="ORF">MACK_003195</name>
</gene>
<keyword evidence="1" id="KW-0963">Cytoplasm</keyword>
<name>A0A976XI88_THEOR</name>
<proteinExistence type="inferred from homology"/>
<dbReference type="GO" id="GO:0010468">
    <property type="term" value="P:regulation of gene expression"/>
    <property type="evidence" value="ECO:0007669"/>
    <property type="project" value="TreeGrafter"/>
</dbReference>
<dbReference type="PANTHER" id="PTHR15341:SF3">
    <property type="entry name" value="NUCLEAR NUCLEIC ACID-BINDING PROTEIN C1D"/>
    <property type="match status" value="1"/>
</dbReference>
<keyword evidence="1" id="KW-0698">rRNA processing</keyword>
<dbReference type="GO" id="GO:0005730">
    <property type="term" value="C:nucleolus"/>
    <property type="evidence" value="ECO:0007669"/>
    <property type="project" value="UniProtKB-SubCell"/>
</dbReference>
<dbReference type="EMBL" id="CP056069">
    <property type="protein sequence ID" value="UVC49364.1"/>
    <property type="molecule type" value="Genomic_DNA"/>
</dbReference>
<keyword evidence="1" id="KW-0694">RNA-binding</keyword>
<evidence type="ECO:0000256" key="1">
    <source>
        <dbReference type="RuleBase" id="RU368003"/>
    </source>
</evidence>
<keyword evidence="1" id="KW-0238">DNA-binding</keyword>
<reference evidence="2" key="1">
    <citation type="submission" date="2022-07" db="EMBL/GenBank/DDBJ databases">
        <title>Evaluation of T. orientalis genome assembly methods using nanopore sequencing and analysis of variation between genomes.</title>
        <authorList>
            <person name="Yam J."/>
            <person name="Micallef M.L."/>
            <person name="Liu M."/>
            <person name="Djordjevic S.P."/>
            <person name="Bogema D.R."/>
            <person name="Jenkins C."/>
        </authorList>
    </citation>
    <scope>NUCLEOTIDE SEQUENCE</scope>
    <source>
        <strain evidence="2">Goon Nure</strain>
    </source>
</reference>
<dbReference type="AlphaFoldDB" id="A0A976XI88"/>
<dbReference type="GO" id="GO:0000460">
    <property type="term" value="P:maturation of 5.8S rRNA"/>
    <property type="evidence" value="ECO:0007669"/>
    <property type="project" value="TreeGrafter"/>
</dbReference>
<dbReference type="GO" id="GO:0005737">
    <property type="term" value="C:cytoplasm"/>
    <property type="evidence" value="ECO:0007669"/>
    <property type="project" value="UniProtKB-SubCell"/>
</dbReference>
<dbReference type="GO" id="GO:0003677">
    <property type="term" value="F:DNA binding"/>
    <property type="evidence" value="ECO:0007669"/>
    <property type="project" value="UniProtKB-KW"/>
</dbReference>
<comment type="subcellular location">
    <subcellularLocation>
        <location evidence="1">Cytoplasm</location>
    </subcellularLocation>
    <subcellularLocation>
        <location evidence="1">Nucleus</location>
        <location evidence="1">Nucleolus</location>
    </subcellularLocation>
    <subcellularLocation>
        <location evidence="1">Nucleus</location>
    </subcellularLocation>
</comment>
<comment type="subunit">
    <text evidence="1">Monomer and homodimer.</text>
</comment>
<comment type="function">
    <text evidence="1">Plays a role in the recruitment of the exosome to pre-rRNA to mediate the 3'-5' end processing of the 5.8S rRNA.</text>
</comment>
<protein>
    <recommendedName>
        <fullName evidence="1">Nuclear nucleic acid-binding protein C1D</fullName>
    </recommendedName>
</protein>
<comment type="similarity">
    <text evidence="1">Belongs to the C1D family.</text>
</comment>
<dbReference type="GO" id="GO:0000178">
    <property type="term" value="C:exosome (RNase complex)"/>
    <property type="evidence" value="ECO:0007669"/>
    <property type="project" value="TreeGrafter"/>
</dbReference>
<dbReference type="PANTHER" id="PTHR15341">
    <property type="entry name" value="SUN-COR STEROID HORMONE RECEPTOR CO-REPRESSOR"/>
    <property type="match status" value="1"/>
</dbReference>
<dbReference type="Proteomes" id="UP000244811">
    <property type="component" value="Chromosome 1"/>
</dbReference>
<dbReference type="GO" id="GO:0003723">
    <property type="term" value="F:RNA binding"/>
    <property type="evidence" value="ECO:0007669"/>
    <property type="project" value="UniProtKB-UniRule"/>
</dbReference>
<keyword evidence="1" id="KW-0539">Nucleus</keyword>